<evidence type="ECO:0000256" key="1">
    <source>
        <dbReference type="SAM" id="Phobius"/>
    </source>
</evidence>
<protein>
    <recommendedName>
        <fullName evidence="4">Transmembrane protein</fullName>
    </recommendedName>
</protein>
<proteinExistence type="predicted"/>
<organism evidence="2 3">
    <name type="scientific">Leishmania orientalis</name>
    <dbReference type="NCBI Taxonomy" id="2249476"/>
    <lineage>
        <taxon>Eukaryota</taxon>
        <taxon>Discoba</taxon>
        <taxon>Euglenozoa</taxon>
        <taxon>Kinetoplastea</taxon>
        <taxon>Metakinetoplastina</taxon>
        <taxon>Trypanosomatida</taxon>
        <taxon>Trypanosomatidae</taxon>
        <taxon>Leishmaniinae</taxon>
        <taxon>Leishmania</taxon>
    </lineage>
</organism>
<dbReference type="SMR" id="A0A836GTY6"/>
<reference evidence="3" key="1">
    <citation type="journal article" date="2021" name="Microbiol. Resour. Announc.">
        <title>LGAAP: Leishmaniinae Genome Assembly and Annotation Pipeline.</title>
        <authorList>
            <person name="Almutairi H."/>
            <person name="Urbaniak M.D."/>
            <person name="Bates M.D."/>
            <person name="Jariyapan N."/>
            <person name="Kwakye-Nuako G."/>
            <person name="Thomaz-Soccol V."/>
            <person name="Al-Salem W.S."/>
            <person name="Dillon R.J."/>
            <person name="Bates P.A."/>
            <person name="Gatherer D."/>
        </authorList>
    </citation>
    <scope>NUCLEOTIDE SEQUENCE [LARGE SCALE GENOMIC DNA]</scope>
</reference>
<dbReference type="GeneID" id="92356445"/>
<comment type="caution">
    <text evidence="2">The sequence shown here is derived from an EMBL/GenBank/DDBJ whole genome shotgun (WGS) entry which is preliminary data.</text>
</comment>
<dbReference type="RefSeq" id="XP_067058612.1">
    <property type="nucleotide sequence ID" value="XM_067202511.1"/>
</dbReference>
<sequence>MANSSGDVEKELANLRVPTSSLSRAPIETASLTPSNVVTTSGSNGGAAYATKAGKLRERIKPYPVAGRKPAYYSVLEDAERRRAREMRRTLRLAEAEKRRQRYRVVAMALVLIMGLGLSFLTFSRFV</sequence>
<keyword evidence="1" id="KW-0472">Membrane</keyword>
<keyword evidence="3" id="KW-1185">Reference proteome</keyword>
<keyword evidence="1" id="KW-1133">Transmembrane helix</keyword>
<reference evidence="3" key="2">
    <citation type="journal article" date="2021" name="Sci. Data">
        <title>Chromosome-scale genome sequencing, assembly and annotation of six genomes from subfamily Leishmaniinae.</title>
        <authorList>
            <person name="Almutairi H."/>
            <person name="Urbaniak M.D."/>
            <person name="Bates M.D."/>
            <person name="Jariyapan N."/>
            <person name="Kwakye-Nuako G."/>
            <person name="Thomaz Soccol V."/>
            <person name="Al-Salem W.S."/>
            <person name="Dillon R.J."/>
            <person name="Bates P.A."/>
            <person name="Gatherer D."/>
        </authorList>
    </citation>
    <scope>NUCLEOTIDE SEQUENCE [LARGE SCALE GENOMIC DNA]</scope>
</reference>
<evidence type="ECO:0000313" key="3">
    <source>
        <dbReference type="Proteomes" id="UP000674143"/>
    </source>
</evidence>
<evidence type="ECO:0008006" key="4">
    <source>
        <dbReference type="Google" id="ProtNLM"/>
    </source>
</evidence>
<dbReference type="AlphaFoldDB" id="A0A836GTY6"/>
<dbReference type="Proteomes" id="UP000674143">
    <property type="component" value="Unassembled WGS sequence"/>
</dbReference>
<dbReference type="KEGG" id="loi:92356445"/>
<feature type="transmembrane region" description="Helical" evidence="1">
    <location>
        <begin position="105"/>
        <end position="123"/>
    </location>
</feature>
<dbReference type="EMBL" id="JAFHLR010000036">
    <property type="protein sequence ID" value="KAG5464981.1"/>
    <property type="molecule type" value="Genomic_DNA"/>
</dbReference>
<accession>A0A836GTY6</accession>
<keyword evidence="1" id="KW-0812">Transmembrane</keyword>
<name>A0A836GTY6_9TRYP</name>
<evidence type="ECO:0000313" key="2">
    <source>
        <dbReference type="EMBL" id="KAG5464981.1"/>
    </source>
</evidence>
<gene>
    <name evidence="2" type="ORF">LSCM4_00429</name>
</gene>